<dbReference type="OrthoDB" id="1434354at2759"/>
<dbReference type="InterPro" id="IPR051064">
    <property type="entry name" value="SEC14/CRAL-TRIO_domain"/>
</dbReference>
<dbReference type="PANTHER" id="PTHR23324">
    <property type="entry name" value="SEC14 RELATED PROTEIN"/>
    <property type="match status" value="1"/>
</dbReference>
<dbReference type="SUPFAM" id="SSF52087">
    <property type="entry name" value="CRAL/TRIO domain"/>
    <property type="match status" value="1"/>
</dbReference>
<accession>A0A0M0JDJ4</accession>
<gene>
    <name evidence="2" type="ORF">Ctob_004952</name>
</gene>
<dbReference type="GO" id="GO:0005737">
    <property type="term" value="C:cytoplasm"/>
    <property type="evidence" value="ECO:0007669"/>
    <property type="project" value="TreeGrafter"/>
</dbReference>
<name>A0A0M0JDJ4_9EUKA</name>
<proteinExistence type="predicted"/>
<dbReference type="InterPro" id="IPR001251">
    <property type="entry name" value="CRAL-TRIO_dom"/>
</dbReference>
<dbReference type="CDD" id="cd00170">
    <property type="entry name" value="SEC14"/>
    <property type="match status" value="1"/>
</dbReference>
<dbReference type="Proteomes" id="UP000037460">
    <property type="component" value="Unassembled WGS sequence"/>
</dbReference>
<dbReference type="PROSITE" id="PS50191">
    <property type="entry name" value="CRAL_TRIO"/>
    <property type="match status" value="1"/>
</dbReference>
<organism evidence="2 3">
    <name type="scientific">Chrysochromulina tobinii</name>
    <dbReference type="NCBI Taxonomy" id="1460289"/>
    <lineage>
        <taxon>Eukaryota</taxon>
        <taxon>Haptista</taxon>
        <taxon>Haptophyta</taxon>
        <taxon>Prymnesiophyceae</taxon>
        <taxon>Prymnesiales</taxon>
        <taxon>Chrysochromulinaceae</taxon>
        <taxon>Chrysochromulina</taxon>
    </lineage>
</organism>
<comment type="caution">
    <text evidence="2">The sequence shown here is derived from an EMBL/GenBank/DDBJ whole genome shotgun (WGS) entry which is preliminary data.</text>
</comment>
<protein>
    <submittedName>
        <fullName evidence="2">Sec14 cytosolic factor</fullName>
    </submittedName>
</protein>
<evidence type="ECO:0000313" key="2">
    <source>
        <dbReference type="EMBL" id="KOO24530.1"/>
    </source>
</evidence>
<dbReference type="AlphaFoldDB" id="A0A0M0JDJ4"/>
<dbReference type="Gene3D" id="3.40.525.10">
    <property type="entry name" value="CRAL-TRIO lipid binding domain"/>
    <property type="match status" value="1"/>
</dbReference>
<sequence length="130" mass="14150">MRQASLASGRPVTKYVFVGDFQGGSGVVFHMSTVVPLLKMLTKSVEAHFPEIVDKILIFNAPRIFATMFQIVKAFMDPITAAKVEVYAGVPTGRLLALMDSSTLPVEYGGTNAIPYPLARVFTPRSQDAK</sequence>
<evidence type="ECO:0000313" key="3">
    <source>
        <dbReference type="Proteomes" id="UP000037460"/>
    </source>
</evidence>
<dbReference type="PANTHER" id="PTHR23324:SF83">
    <property type="entry name" value="SEC14-LIKE PROTEIN 2"/>
    <property type="match status" value="1"/>
</dbReference>
<dbReference type="InterPro" id="IPR036865">
    <property type="entry name" value="CRAL-TRIO_dom_sf"/>
</dbReference>
<evidence type="ECO:0000259" key="1">
    <source>
        <dbReference type="PROSITE" id="PS50191"/>
    </source>
</evidence>
<reference evidence="3" key="1">
    <citation type="journal article" date="2015" name="PLoS Genet.">
        <title>Genome Sequence and Transcriptome Analyses of Chrysochromulina tobin: Metabolic Tools for Enhanced Algal Fitness in the Prominent Order Prymnesiales (Haptophyceae).</title>
        <authorList>
            <person name="Hovde B.T."/>
            <person name="Deodato C.R."/>
            <person name="Hunsperger H.M."/>
            <person name="Ryken S.A."/>
            <person name="Yost W."/>
            <person name="Jha R.K."/>
            <person name="Patterson J."/>
            <person name="Monnat R.J. Jr."/>
            <person name="Barlow S.B."/>
            <person name="Starkenburg S.R."/>
            <person name="Cattolico R.A."/>
        </authorList>
    </citation>
    <scope>NUCLEOTIDE SEQUENCE</scope>
    <source>
        <strain evidence="3">CCMP291</strain>
    </source>
</reference>
<dbReference type="EMBL" id="JWZX01003083">
    <property type="protein sequence ID" value="KOO24530.1"/>
    <property type="molecule type" value="Genomic_DNA"/>
</dbReference>
<dbReference type="Pfam" id="PF00650">
    <property type="entry name" value="CRAL_TRIO"/>
    <property type="match status" value="1"/>
</dbReference>
<keyword evidence="3" id="KW-1185">Reference proteome</keyword>
<feature type="domain" description="CRAL-TRIO" evidence="1">
    <location>
        <begin position="1"/>
        <end position="116"/>
    </location>
</feature>